<evidence type="ECO:0000313" key="2">
    <source>
        <dbReference type="EMBL" id="KAK8971371.1"/>
    </source>
</evidence>
<keyword evidence="1" id="KW-1133">Transmembrane helix</keyword>
<keyword evidence="3" id="KW-1185">Reference proteome</keyword>
<proteinExistence type="predicted"/>
<protein>
    <submittedName>
        <fullName evidence="2">Uncharacterized protein</fullName>
    </submittedName>
</protein>
<sequence length="90" mass="10022">MDVVALKNHAMTSSAIIYRATAPNDNTSSPMVIRMCAELKLRSSEIRHLVVSSSLLNNMACLLIVSTVITTYFSSYFNQNHVQIVFLQLS</sequence>
<name>A0ABR2N5J3_9ASPA</name>
<organism evidence="2 3">
    <name type="scientific">Platanthera guangdongensis</name>
    <dbReference type="NCBI Taxonomy" id="2320717"/>
    <lineage>
        <taxon>Eukaryota</taxon>
        <taxon>Viridiplantae</taxon>
        <taxon>Streptophyta</taxon>
        <taxon>Embryophyta</taxon>
        <taxon>Tracheophyta</taxon>
        <taxon>Spermatophyta</taxon>
        <taxon>Magnoliopsida</taxon>
        <taxon>Liliopsida</taxon>
        <taxon>Asparagales</taxon>
        <taxon>Orchidaceae</taxon>
        <taxon>Orchidoideae</taxon>
        <taxon>Orchideae</taxon>
        <taxon>Orchidinae</taxon>
        <taxon>Platanthera</taxon>
    </lineage>
</organism>
<reference evidence="2 3" key="1">
    <citation type="journal article" date="2022" name="Nat. Plants">
        <title>Genomes of leafy and leafless Platanthera orchids illuminate the evolution of mycoheterotrophy.</title>
        <authorList>
            <person name="Li M.H."/>
            <person name="Liu K.W."/>
            <person name="Li Z."/>
            <person name="Lu H.C."/>
            <person name="Ye Q.L."/>
            <person name="Zhang D."/>
            <person name="Wang J.Y."/>
            <person name="Li Y.F."/>
            <person name="Zhong Z.M."/>
            <person name="Liu X."/>
            <person name="Yu X."/>
            <person name="Liu D.K."/>
            <person name="Tu X.D."/>
            <person name="Liu B."/>
            <person name="Hao Y."/>
            <person name="Liao X.Y."/>
            <person name="Jiang Y.T."/>
            <person name="Sun W.H."/>
            <person name="Chen J."/>
            <person name="Chen Y.Q."/>
            <person name="Ai Y."/>
            <person name="Zhai J.W."/>
            <person name="Wu S.S."/>
            <person name="Zhou Z."/>
            <person name="Hsiao Y.Y."/>
            <person name="Wu W.L."/>
            <person name="Chen Y.Y."/>
            <person name="Lin Y.F."/>
            <person name="Hsu J.L."/>
            <person name="Li C.Y."/>
            <person name="Wang Z.W."/>
            <person name="Zhao X."/>
            <person name="Zhong W.Y."/>
            <person name="Ma X.K."/>
            <person name="Ma L."/>
            <person name="Huang J."/>
            <person name="Chen G.Z."/>
            <person name="Huang M.Z."/>
            <person name="Huang L."/>
            <person name="Peng D.H."/>
            <person name="Luo Y.B."/>
            <person name="Zou S.Q."/>
            <person name="Chen S.P."/>
            <person name="Lan S."/>
            <person name="Tsai W.C."/>
            <person name="Van de Peer Y."/>
            <person name="Liu Z.J."/>
        </authorList>
    </citation>
    <scope>NUCLEOTIDE SEQUENCE [LARGE SCALE GENOMIC DNA]</scope>
    <source>
        <strain evidence="2">Lor288</strain>
    </source>
</reference>
<keyword evidence="1" id="KW-0472">Membrane</keyword>
<gene>
    <name evidence="2" type="ORF">KSP40_PGU017730</name>
</gene>
<dbReference type="Proteomes" id="UP001412067">
    <property type="component" value="Unassembled WGS sequence"/>
</dbReference>
<comment type="caution">
    <text evidence="2">The sequence shown here is derived from an EMBL/GenBank/DDBJ whole genome shotgun (WGS) entry which is preliminary data.</text>
</comment>
<evidence type="ECO:0000256" key="1">
    <source>
        <dbReference type="SAM" id="Phobius"/>
    </source>
</evidence>
<accession>A0ABR2N5J3</accession>
<keyword evidence="1" id="KW-0812">Transmembrane</keyword>
<feature type="transmembrane region" description="Helical" evidence="1">
    <location>
        <begin position="49"/>
        <end position="73"/>
    </location>
</feature>
<evidence type="ECO:0000313" key="3">
    <source>
        <dbReference type="Proteomes" id="UP001412067"/>
    </source>
</evidence>
<dbReference type="EMBL" id="JBBWWR010000001">
    <property type="protein sequence ID" value="KAK8971371.1"/>
    <property type="molecule type" value="Genomic_DNA"/>
</dbReference>